<dbReference type="EMBL" id="PDEB01000004">
    <property type="protein sequence ID" value="PEH45111.1"/>
    <property type="molecule type" value="Genomic_DNA"/>
</dbReference>
<dbReference type="KEGG" id="edu:LIU_10005"/>
<evidence type="ECO:0000313" key="3">
    <source>
        <dbReference type="Proteomes" id="UP000220669"/>
    </source>
</evidence>
<reference evidence="1 3" key="2">
    <citation type="submission" date="2017-09" db="EMBL/GenBank/DDBJ databases">
        <title>FDA dAtabase for Regulatory Grade micrObial Sequences (FDA-ARGOS): Supporting development and validation of Infectious Disease Dx tests.</title>
        <authorList>
            <person name="Minogue T."/>
            <person name="Wolcott M."/>
            <person name="Wasieloski L."/>
            <person name="Aguilar W."/>
            <person name="Moore D."/>
            <person name="Tallon L.J."/>
            <person name="Sadzewicz L."/>
            <person name="Ott S."/>
            <person name="Zhao X."/>
            <person name="Nagaraj S."/>
            <person name="Vavikolanu K."/>
            <person name="Aluvathingal J."/>
            <person name="Nadendla S."/>
            <person name="Sichtig H."/>
        </authorList>
    </citation>
    <scope>NUCLEOTIDE SEQUENCE [LARGE SCALE GENOMIC DNA]</scope>
    <source>
        <strain evidence="1 3">FDAARGOS_396</strain>
    </source>
</reference>
<evidence type="ECO:0000313" key="1">
    <source>
        <dbReference type="EMBL" id="PEH45111.1"/>
    </source>
</evidence>
<name>A0A367CEB6_9ENTE</name>
<sequence>MEKELSKRIIDEFLTYLYSHDITEIRIGLDYTEEGLFVEIQGKIAEQPNDLSELAKLLDTPRDPSMDIYYQELLGSPSHDREDYHLLGSLIDDVEIMYDQPIINIKIFRKIS</sequence>
<dbReference type="AlphaFoldDB" id="A0A367CEB6"/>
<dbReference type="EMBL" id="LEPB01000004">
    <property type="protein sequence ID" value="RCA10991.1"/>
    <property type="molecule type" value="Genomic_DNA"/>
</dbReference>
<proteinExistence type="predicted"/>
<protein>
    <submittedName>
        <fullName evidence="2">Uncharacterized protein</fullName>
    </submittedName>
</protein>
<reference evidence="2 4" key="1">
    <citation type="submission" date="2015-06" db="EMBL/GenBank/DDBJ databases">
        <title>The Genome Sequence of Enterococcus durans 4EA1.</title>
        <authorList>
            <consortium name="The Broad Institute Genomics Platform"/>
            <consortium name="The Broad Institute Genome Sequencing Center for Infectious Disease"/>
            <person name="Earl A.M."/>
            <person name="Van Tyne D."/>
            <person name="Lebreton F."/>
            <person name="Saavedra J.T."/>
            <person name="Gilmore M.S."/>
            <person name="Manson Mcguire A."/>
            <person name="Clock S."/>
            <person name="Crupain M."/>
            <person name="Rangan U."/>
            <person name="Young S."/>
            <person name="Abouelleil A."/>
            <person name="Cao P."/>
            <person name="Chapman S.B."/>
            <person name="Griggs A."/>
            <person name="Priest M."/>
            <person name="Shea T."/>
            <person name="Wortman J."/>
            <person name="Nusbaum C."/>
            <person name="Birren B."/>
        </authorList>
    </citation>
    <scope>NUCLEOTIDE SEQUENCE [LARGE SCALE GENOMIC DNA]</scope>
    <source>
        <strain evidence="2 4">4EA1</strain>
    </source>
</reference>
<dbReference type="Proteomes" id="UP000220669">
    <property type="component" value="Unassembled WGS sequence"/>
</dbReference>
<gene>
    <name evidence="1" type="ORF">CRM96_08850</name>
    <name evidence="2" type="ORF">EA71_01746</name>
</gene>
<organism evidence="2 4">
    <name type="scientific">Enterococcus durans</name>
    <dbReference type="NCBI Taxonomy" id="53345"/>
    <lineage>
        <taxon>Bacteria</taxon>
        <taxon>Bacillati</taxon>
        <taxon>Bacillota</taxon>
        <taxon>Bacilli</taxon>
        <taxon>Lactobacillales</taxon>
        <taxon>Enterococcaceae</taxon>
        <taxon>Enterococcus</taxon>
    </lineage>
</organism>
<dbReference type="Proteomes" id="UP000252797">
    <property type="component" value="Unassembled WGS sequence"/>
</dbReference>
<evidence type="ECO:0000313" key="4">
    <source>
        <dbReference type="Proteomes" id="UP000252797"/>
    </source>
</evidence>
<dbReference type="STRING" id="53345.LIU_10005"/>
<comment type="caution">
    <text evidence="2">The sequence shown here is derived from an EMBL/GenBank/DDBJ whole genome shotgun (WGS) entry which is preliminary data.</text>
</comment>
<dbReference type="RefSeq" id="WP_005879463.1">
    <property type="nucleotide sequence ID" value="NZ_CABGIQ010000046.1"/>
</dbReference>
<evidence type="ECO:0000313" key="2">
    <source>
        <dbReference type="EMBL" id="RCA10991.1"/>
    </source>
</evidence>
<dbReference type="OrthoDB" id="9794280at2"/>
<accession>A0A367CEB6</accession>